<evidence type="ECO:0000313" key="2">
    <source>
        <dbReference type="Proteomes" id="UP000485058"/>
    </source>
</evidence>
<dbReference type="AlphaFoldDB" id="A0A6A0AD76"/>
<reference evidence="1 2" key="1">
    <citation type="submission" date="2020-02" db="EMBL/GenBank/DDBJ databases">
        <title>Draft genome sequence of Haematococcus lacustris strain NIES-144.</title>
        <authorList>
            <person name="Morimoto D."/>
            <person name="Nakagawa S."/>
            <person name="Yoshida T."/>
            <person name="Sawayama S."/>
        </authorList>
    </citation>
    <scope>NUCLEOTIDE SEQUENCE [LARGE SCALE GENOMIC DNA]</scope>
    <source>
        <strain evidence="1 2">NIES-144</strain>
    </source>
</reference>
<evidence type="ECO:0000313" key="1">
    <source>
        <dbReference type="EMBL" id="GFH30283.1"/>
    </source>
</evidence>
<proteinExistence type="predicted"/>
<keyword evidence="2" id="KW-1185">Reference proteome</keyword>
<sequence length="112" mass="12777">MDAGRLRNLYTQAQLLVAELRALPLDNNRESFPRIIELVRLVKRLEDSAHDLTSDAADVLAQRAAWLQRATWLREECVQSWQLCARQPGATFYMSPHVLQCGFSGSRTRPLP</sequence>
<name>A0A6A0AD76_HAELA</name>
<protein>
    <submittedName>
        <fullName evidence="1">Uncharacterized protein</fullName>
    </submittedName>
</protein>
<accession>A0A6A0AD76</accession>
<dbReference type="EMBL" id="BLLF01004811">
    <property type="protein sequence ID" value="GFH30283.1"/>
    <property type="molecule type" value="Genomic_DNA"/>
</dbReference>
<dbReference type="Proteomes" id="UP000485058">
    <property type="component" value="Unassembled WGS sequence"/>
</dbReference>
<organism evidence="1 2">
    <name type="scientific">Haematococcus lacustris</name>
    <name type="common">Green alga</name>
    <name type="synonym">Haematococcus pluvialis</name>
    <dbReference type="NCBI Taxonomy" id="44745"/>
    <lineage>
        <taxon>Eukaryota</taxon>
        <taxon>Viridiplantae</taxon>
        <taxon>Chlorophyta</taxon>
        <taxon>core chlorophytes</taxon>
        <taxon>Chlorophyceae</taxon>
        <taxon>CS clade</taxon>
        <taxon>Chlamydomonadales</taxon>
        <taxon>Haematococcaceae</taxon>
        <taxon>Haematococcus</taxon>
    </lineage>
</organism>
<gene>
    <name evidence="1" type="ORF">HaLaN_29105</name>
</gene>
<comment type="caution">
    <text evidence="1">The sequence shown here is derived from an EMBL/GenBank/DDBJ whole genome shotgun (WGS) entry which is preliminary data.</text>
</comment>